<feature type="region of interest" description="Disordered" evidence="1">
    <location>
        <begin position="30"/>
        <end position="55"/>
    </location>
</feature>
<feature type="compositionally biased region" description="Basic and acidic residues" evidence="1">
    <location>
        <begin position="30"/>
        <end position="39"/>
    </location>
</feature>
<evidence type="ECO:0000313" key="3">
    <source>
        <dbReference type="Proteomes" id="UP001370348"/>
    </source>
</evidence>
<protein>
    <submittedName>
        <fullName evidence="2">Uncharacterized protein</fullName>
    </submittedName>
</protein>
<sequence length="293" mass="32865">MQCIAHFAGGAPATCDVECERLVDESYDGCRQRRADGPKGARRTGRGGDEQRARRIGHVDGFSGKQQKHRCADCPHVAMRPDPVAVAERVLGRHERRGAHHMACHGSTSVTVDSPRDPEIEDPNVPLRGDEQVLGLDIAMHHTVCMRARQHVEHTGHQHAHLGDGEAFVRALPTPPKGLPFEERHDQKRASRLVYVVVEHRDCPGMSNLIGEVCLAAEKAPHIVVVREALEQKLDCNAMPIAMRRSIDRRHTPEAEEVNDSILLLNQRPQTSQRAFRDRWAGKRSWHRVFRTG</sequence>
<evidence type="ECO:0000256" key="1">
    <source>
        <dbReference type="SAM" id="MobiDB-lite"/>
    </source>
</evidence>
<name>A0ABZ2MAC4_9BACT</name>
<accession>A0ABZ2MAC4</accession>
<keyword evidence="3" id="KW-1185">Reference proteome</keyword>
<dbReference type="EMBL" id="CP089984">
    <property type="protein sequence ID" value="WXB19432.1"/>
    <property type="molecule type" value="Genomic_DNA"/>
</dbReference>
<organism evidence="2 3">
    <name type="scientific">Pendulispora albinea</name>
    <dbReference type="NCBI Taxonomy" id="2741071"/>
    <lineage>
        <taxon>Bacteria</taxon>
        <taxon>Pseudomonadati</taxon>
        <taxon>Myxococcota</taxon>
        <taxon>Myxococcia</taxon>
        <taxon>Myxococcales</taxon>
        <taxon>Sorangiineae</taxon>
        <taxon>Pendulisporaceae</taxon>
        <taxon>Pendulispora</taxon>
    </lineage>
</organism>
<reference evidence="2 3" key="1">
    <citation type="submission" date="2021-12" db="EMBL/GenBank/DDBJ databases">
        <title>Discovery of the Pendulisporaceae a myxobacterial family with distinct sporulation behavior and unique specialized metabolism.</title>
        <authorList>
            <person name="Garcia R."/>
            <person name="Popoff A."/>
            <person name="Bader C.D."/>
            <person name="Loehr J."/>
            <person name="Walesch S."/>
            <person name="Walt C."/>
            <person name="Boldt J."/>
            <person name="Bunk B."/>
            <person name="Haeckl F.J.F.P.J."/>
            <person name="Gunesch A.P."/>
            <person name="Birkelbach J."/>
            <person name="Nuebel U."/>
            <person name="Pietschmann T."/>
            <person name="Bach T."/>
            <person name="Mueller R."/>
        </authorList>
    </citation>
    <scope>NUCLEOTIDE SEQUENCE [LARGE SCALE GENOMIC DNA]</scope>
    <source>
        <strain evidence="2 3">MSr11954</strain>
    </source>
</reference>
<feature type="region of interest" description="Disordered" evidence="1">
    <location>
        <begin position="106"/>
        <end position="127"/>
    </location>
</feature>
<dbReference type="Proteomes" id="UP001370348">
    <property type="component" value="Chromosome"/>
</dbReference>
<proteinExistence type="predicted"/>
<gene>
    <name evidence="2" type="ORF">LZC94_19645</name>
</gene>
<evidence type="ECO:0000313" key="2">
    <source>
        <dbReference type="EMBL" id="WXB19432.1"/>
    </source>
</evidence>